<evidence type="ECO:0000256" key="2">
    <source>
        <dbReference type="ARBA" id="ARBA00022670"/>
    </source>
</evidence>
<dbReference type="Proteomes" id="UP001153076">
    <property type="component" value="Unassembled WGS sequence"/>
</dbReference>
<dbReference type="OrthoDB" id="2747330at2759"/>
<accession>A0A9Q1JS99</accession>
<dbReference type="CDD" id="cd05472">
    <property type="entry name" value="cnd41_like"/>
    <property type="match status" value="1"/>
</dbReference>
<dbReference type="Gene3D" id="2.40.70.10">
    <property type="entry name" value="Acid Proteases"/>
    <property type="match status" value="2"/>
</dbReference>
<reference evidence="12" key="1">
    <citation type="submission" date="2022-04" db="EMBL/GenBank/DDBJ databases">
        <title>Carnegiea gigantea Genome sequencing and assembly v2.</title>
        <authorList>
            <person name="Copetti D."/>
            <person name="Sanderson M.J."/>
            <person name="Burquez A."/>
            <person name="Wojciechowski M.F."/>
        </authorList>
    </citation>
    <scope>NUCLEOTIDE SEQUENCE</scope>
    <source>
        <strain evidence="12">SGP5-SGP5p</strain>
        <tissue evidence="12">Aerial part</tissue>
    </source>
</reference>
<comment type="caution">
    <text evidence="12">The sequence shown here is derived from an EMBL/GenBank/DDBJ whole genome shotgun (WGS) entry which is preliminary data.</text>
</comment>
<evidence type="ECO:0000256" key="4">
    <source>
        <dbReference type="ARBA" id="ARBA00022750"/>
    </source>
</evidence>
<keyword evidence="4 8" id="KW-0064">Aspartyl protease</keyword>
<dbReference type="PRINTS" id="PR00792">
    <property type="entry name" value="PEPSIN"/>
</dbReference>
<keyword evidence="5 8" id="KW-0378">Hydrolase</keyword>
<dbReference type="GO" id="GO:0006508">
    <property type="term" value="P:proteolysis"/>
    <property type="evidence" value="ECO:0007669"/>
    <property type="project" value="UniProtKB-KW"/>
</dbReference>
<keyword evidence="13" id="KW-1185">Reference proteome</keyword>
<evidence type="ECO:0000256" key="3">
    <source>
        <dbReference type="ARBA" id="ARBA00022729"/>
    </source>
</evidence>
<evidence type="ECO:0000256" key="7">
    <source>
        <dbReference type="PIRSR" id="PIRSR601461-1"/>
    </source>
</evidence>
<evidence type="ECO:0000259" key="11">
    <source>
        <dbReference type="PROSITE" id="PS51767"/>
    </source>
</evidence>
<evidence type="ECO:0000256" key="9">
    <source>
        <dbReference type="SAM" id="MobiDB-lite"/>
    </source>
</evidence>
<dbReference type="PROSITE" id="PS51767">
    <property type="entry name" value="PEPTIDASE_A1"/>
    <property type="match status" value="1"/>
</dbReference>
<dbReference type="InterPro" id="IPR033873">
    <property type="entry name" value="CND41-like"/>
</dbReference>
<dbReference type="InterPro" id="IPR001461">
    <property type="entry name" value="Aspartic_peptidase_A1"/>
</dbReference>
<feature type="active site" evidence="7">
    <location>
        <position position="363"/>
    </location>
</feature>
<dbReference type="InterPro" id="IPR001969">
    <property type="entry name" value="Aspartic_peptidase_AS"/>
</dbReference>
<dbReference type="EMBL" id="JAKOGI010000816">
    <property type="protein sequence ID" value="KAJ8430211.1"/>
    <property type="molecule type" value="Genomic_DNA"/>
</dbReference>
<evidence type="ECO:0000256" key="6">
    <source>
        <dbReference type="ARBA" id="ARBA00023157"/>
    </source>
</evidence>
<feature type="signal peptide" evidence="10">
    <location>
        <begin position="1"/>
        <end position="28"/>
    </location>
</feature>
<dbReference type="PANTHER" id="PTHR13683">
    <property type="entry name" value="ASPARTYL PROTEASES"/>
    <property type="match status" value="1"/>
</dbReference>
<sequence length="485" mass="51523">MGSFRDLIRWPLSVSLLVLLFLSTQCFCLINQHASNHKQLHALQVEVSTLLPPHAQYSCKPSPSPKGMKSKRGNSLEVRHRHGACGESRRPSHEEILEQDKARVESIKGRVKPKLVDTDRIRQKAVGLPAKPGSTVGSGNYIVTLGLGTPKKDLSLIFDTGSDFTWTQCAPCTKSCYKQKEPVFDPSASSTYSNVTCTSPLCSEVRAATSTDPGCSGSTCVYGIQYGDSSFSVGFFAKDTLSLGSDVDTVPNFLFGCGENNQGLFGGSAGLLGLGRNKFSAVSQTASKYGTYFSYCLPSKTTSTGHLTFGKGGTFAKEMKYTSLLSSSQGPSFYFVELQGISVGGNKLTISPTVFTTAGTVIDSGTVITRLPPDAYSALQGAFSKLMSNYPEAPALSILDTCYDFSSHATVTVPKISLLFSGGAELDLQLPGIFYVKDITQVCLAFAGNDDAGDVAILGNVQQLTFDVVYDVAAGKLGFGPGGCA</sequence>
<feature type="compositionally biased region" description="Low complexity" evidence="9">
    <location>
        <begin position="58"/>
        <end position="67"/>
    </location>
</feature>
<feature type="active site" evidence="7">
    <location>
        <position position="159"/>
    </location>
</feature>
<dbReference type="FunFam" id="2.40.70.10:FF:000013">
    <property type="entry name" value="Aspartyl protease AED1"/>
    <property type="match status" value="1"/>
</dbReference>
<proteinExistence type="inferred from homology"/>
<keyword evidence="6" id="KW-1015">Disulfide bond</keyword>
<evidence type="ECO:0000256" key="8">
    <source>
        <dbReference type="RuleBase" id="RU000454"/>
    </source>
</evidence>
<name>A0A9Q1JS99_9CARY</name>
<dbReference type="PROSITE" id="PS00141">
    <property type="entry name" value="ASP_PROTEASE"/>
    <property type="match status" value="1"/>
</dbReference>
<dbReference type="InterPro" id="IPR021109">
    <property type="entry name" value="Peptidase_aspartic_dom_sf"/>
</dbReference>
<evidence type="ECO:0000256" key="1">
    <source>
        <dbReference type="ARBA" id="ARBA00007447"/>
    </source>
</evidence>
<protein>
    <recommendedName>
        <fullName evidence="11">Peptidase A1 domain-containing protein</fullName>
    </recommendedName>
</protein>
<dbReference type="FunFam" id="2.40.70.10:FF:000021">
    <property type="entry name" value="Aspartyl protease AED1"/>
    <property type="match status" value="1"/>
</dbReference>
<dbReference type="Pfam" id="PF14541">
    <property type="entry name" value="TAXi_C"/>
    <property type="match status" value="1"/>
</dbReference>
<dbReference type="InterPro" id="IPR032861">
    <property type="entry name" value="TAXi_N"/>
</dbReference>
<evidence type="ECO:0000313" key="13">
    <source>
        <dbReference type="Proteomes" id="UP001153076"/>
    </source>
</evidence>
<gene>
    <name evidence="12" type="ORF">Cgig2_006719</name>
</gene>
<dbReference type="AlphaFoldDB" id="A0A9Q1JS99"/>
<dbReference type="PANTHER" id="PTHR13683:SF750">
    <property type="entry name" value="ASPARTYL PROTEASE AED1"/>
    <property type="match status" value="1"/>
</dbReference>
<feature type="chain" id="PRO_5040380120" description="Peptidase A1 domain-containing protein" evidence="10">
    <location>
        <begin position="29"/>
        <end position="485"/>
    </location>
</feature>
<evidence type="ECO:0000256" key="10">
    <source>
        <dbReference type="SAM" id="SignalP"/>
    </source>
</evidence>
<keyword evidence="2 8" id="KW-0645">Protease</keyword>
<evidence type="ECO:0000256" key="5">
    <source>
        <dbReference type="ARBA" id="ARBA00022801"/>
    </source>
</evidence>
<feature type="domain" description="Peptidase A1" evidence="11">
    <location>
        <begin position="141"/>
        <end position="480"/>
    </location>
</feature>
<dbReference type="Pfam" id="PF14543">
    <property type="entry name" value="TAXi_N"/>
    <property type="match status" value="1"/>
</dbReference>
<keyword evidence="3 10" id="KW-0732">Signal</keyword>
<dbReference type="InterPro" id="IPR033121">
    <property type="entry name" value="PEPTIDASE_A1"/>
</dbReference>
<dbReference type="GO" id="GO:0004190">
    <property type="term" value="F:aspartic-type endopeptidase activity"/>
    <property type="evidence" value="ECO:0007669"/>
    <property type="project" value="UniProtKB-KW"/>
</dbReference>
<comment type="similarity">
    <text evidence="1 8">Belongs to the peptidase A1 family.</text>
</comment>
<evidence type="ECO:0000313" key="12">
    <source>
        <dbReference type="EMBL" id="KAJ8430211.1"/>
    </source>
</evidence>
<dbReference type="InterPro" id="IPR032799">
    <property type="entry name" value="TAXi_C"/>
</dbReference>
<dbReference type="SUPFAM" id="SSF50630">
    <property type="entry name" value="Acid proteases"/>
    <property type="match status" value="1"/>
</dbReference>
<feature type="region of interest" description="Disordered" evidence="9">
    <location>
        <begin position="56"/>
        <end position="95"/>
    </location>
</feature>
<organism evidence="12 13">
    <name type="scientific">Carnegiea gigantea</name>
    <dbReference type="NCBI Taxonomy" id="171969"/>
    <lineage>
        <taxon>Eukaryota</taxon>
        <taxon>Viridiplantae</taxon>
        <taxon>Streptophyta</taxon>
        <taxon>Embryophyta</taxon>
        <taxon>Tracheophyta</taxon>
        <taxon>Spermatophyta</taxon>
        <taxon>Magnoliopsida</taxon>
        <taxon>eudicotyledons</taxon>
        <taxon>Gunneridae</taxon>
        <taxon>Pentapetalae</taxon>
        <taxon>Caryophyllales</taxon>
        <taxon>Cactineae</taxon>
        <taxon>Cactaceae</taxon>
        <taxon>Cactoideae</taxon>
        <taxon>Echinocereeae</taxon>
        <taxon>Carnegiea</taxon>
    </lineage>
</organism>